<feature type="signal peptide" evidence="1">
    <location>
        <begin position="1"/>
        <end position="21"/>
    </location>
</feature>
<evidence type="ECO:0000313" key="3">
    <source>
        <dbReference type="Proteomes" id="UP000024635"/>
    </source>
</evidence>
<evidence type="ECO:0000313" key="2">
    <source>
        <dbReference type="EMBL" id="EYC37490.1"/>
    </source>
</evidence>
<dbReference type="Proteomes" id="UP000024635">
    <property type="component" value="Unassembled WGS sequence"/>
</dbReference>
<name>A0A016WCZ1_9BILA</name>
<feature type="chain" id="PRO_5001490527" description="Hemopexin" evidence="1">
    <location>
        <begin position="22"/>
        <end position="230"/>
    </location>
</feature>
<protein>
    <recommendedName>
        <fullName evidence="4">Hemopexin</fullName>
    </recommendedName>
</protein>
<dbReference type="InterPro" id="IPR036375">
    <property type="entry name" value="Hemopexin-like_dom_sf"/>
</dbReference>
<dbReference type="AlphaFoldDB" id="A0A016WCZ1"/>
<evidence type="ECO:0000256" key="1">
    <source>
        <dbReference type="SAM" id="SignalP"/>
    </source>
</evidence>
<keyword evidence="3" id="KW-1185">Reference proteome</keyword>
<dbReference type="OrthoDB" id="406838at2759"/>
<gene>
    <name evidence="2" type="primary">Acey_s0785.g2341</name>
    <name evidence="2" type="ORF">Y032_0785g2341</name>
</gene>
<dbReference type="STRING" id="53326.A0A016WCZ1"/>
<comment type="caution">
    <text evidence="2">The sequence shown here is derived from an EMBL/GenBank/DDBJ whole genome shotgun (WGS) entry which is preliminary data.</text>
</comment>
<keyword evidence="1" id="KW-0732">Signal</keyword>
<dbReference type="EMBL" id="JARK01000385">
    <property type="protein sequence ID" value="EYC37490.1"/>
    <property type="molecule type" value="Genomic_DNA"/>
</dbReference>
<reference evidence="3" key="1">
    <citation type="journal article" date="2015" name="Nat. Genet.">
        <title>The genome and transcriptome of the zoonotic hookworm Ancylostoma ceylanicum identify infection-specific gene families.</title>
        <authorList>
            <person name="Schwarz E.M."/>
            <person name="Hu Y."/>
            <person name="Antoshechkin I."/>
            <person name="Miller M.M."/>
            <person name="Sternberg P.W."/>
            <person name="Aroian R.V."/>
        </authorList>
    </citation>
    <scope>NUCLEOTIDE SEQUENCE</scope>
    <source>
        <strain evidence="3">HY135</strain>
    </source>
</reference>
<accession>A0A016WCZ1</accession>
<dbReference type="SUPFAM" id="SSF50923">
    <property type="entry name" value="Hemopexin-like domain"/>
    <property type="match status" value="1"/>
</dbReference>
<evidence type="ECO:0008006" key="4">
    <source>
        <dbReference type="Google" id="ProtNLM"/>
    </source>
</evidence>
<proteinExistence type="predicted"/>
<sequence length="230" mass="26025">MVLLVLLGYVFMNPSPEGIEGTNPEPERAQIQVPTLTQHDWVVFFQDKVYRIKNRKFVDAGRRIQDVFPKGPEFVNATVTSGNLVLLLAERTIYGYEFDGVTFSEAPDFPRELHERVLFYPQAAFPLTNGSVVLLSGNVFATYNVLENAPSFLNDKTRYFPNLPDDLRSGVLKDIRSSDAYWMFDETTTAHGDSVNWRLGPLKGRRGRDSDFRFSAGVRLRHANKTGATT</sequence>
<dbReference type="Gene3D" id="2.110.10.10">
    <property type="entry name" value="Hemopexin-like domain"/>
    <property type="match status" value="1"/>
</dbReference>
<organism evidence="2 3">
    <name type="scientific">Ancylostoma ceylanicum</name>
    <dbReference type="NCBI Taxonomy" id="53326"/>
    <lineage>
        <taxon>Eukaryota</taxon>
        <taxon>Metazoa</taxon>
        <taxon>Ecdysozoa</taxon>
        <taxon>Nematoda</taxon>
        <taxon>Chromadorea</taxon>
        <taxon>Rhabditida</taxon>
        <taxon>Rhabditina</taxon>
        <taxon>Rhabditomorpha</taxon>
        <taxon>Strongyloidea</taxon>
        <taxon>Ancylostomatidae</taxon>
        <taxon>Ancylostomatinae</taxon>
        <taxon>Ancylostoma</taxon>
    </lineage>
</organism>